<organism evidence="2 3">
    <name type="scientific">Clostridium senegalense</name>
    <dbReference type="NCBI Taxonomy" id="1465809"/>
    <lineage>
        <taxon>Bacteria</taxon>
        <taxon>Bacillati</taxon>
        <taxon>Bacillota</taxon>
        <taxon>Clostridia</taxon>
        <taxon>Eubacteriales</taxon>
        <taxon>Clostridiaceae</taxon>
        <taxon>Clostridium</taxon>
    </lineage>
</organism>
<keyword evidence="1" id="KW-0812">Transmembrane</keyword>
<feature type="transmembrane region" description="Helical" evidence="1">
    <location>
        <begin position="334"/>
        <end position="355"/>
    </location>
</feature>
<dbReference type="Proteomes" id="UP000481872">
    <property type="component" value="Unassembled WGS sequence"/>
</dbReference>
<dbReference type="InterPro" id="IPR038728">
    <property type="entry name" value="YkvI-like"/>
</dbReference>
<sequence length="359" mass="39567">MGEIFLKKRLALIFQTATVFVGTIVGAGLASGQEITQFFTTYGFKSFFGLLICAAFYILVSSAMVSISLKFNLNSYSDFITLVSPGFLGKITDLLTGLFLIAGASIILAGGGALLKQYFGIPRVVGVIIMAVISLFTLLRDTKGLITINTLIVPSLTTIIIAVFLFYLINHGDIMSIDYMQSVRTFKNEIIPGQWIVSSFLYAGFNMLFSSGVLVPLSKEMKSKSIIITGASIGALLLTLLAFLINSMLLVNIPEIFQFEIPLLHVASKFGTLIQLLLLAVIWCEMFSTEVSDIYSVGKTLEQKYKIPYKIGVILVLLIALPISQLGFKNLITYLYPGFGVISLVFVYQIFKFYFKHCK</sequence>
<dbReference type="AlphaFoldDB" id="A0A6M0H650"/>
<protein>
    <submittedName>
        <fullName evidence="2">Transporter</fullName>
    </submittedName>
</protein>
<reference evidence="2 3" key="1">
    <citation type="submission" date="2020-02" db="EMBL/GenBank/DDBJ databases">
        <title>Genome assembly of a novel Clostridium senegalense strain.</title>
        <authorList>
            <person name="Gupta T.B."/>
            <person name="Jauregui R."/>
            <person name="Maclean P."/>
            <person name="Nawarathana A."/>
            <person name="Brightwell G."/>
        </authorList>
    </citation>
    <scope>NUCLEOTIDE SEQUENCE [LARGE SCALE GENOMIC DNA]</scope>
    <source>
        <strain evidence="2 3">AGRFS4</strain>
    </source>
</reference>
<keyword evidence="1" id="KW-0472">Membrane</keyword>
<comment type="caution">
    <text evidence="2">The sequence shown here is derived from an EMBL/GenBank/DDBJ whole genome shotgun (WGS) entry which is preliminary data.</text>
</comment>
<dbReference type="PANTHER" id="PTHR37814">
    <property type="entry name" value="CONSERVED MEMBRANE PROTEIN"/>
    <property type="match status" value="1"/>
</dbReference>
<evidence type="ECO:0000313" key="3">
    <source>
        <dbReference type="Proteomes" id="UP000481872"/>
    </source>
</evidence>
<feature type="transmembrane region" description="Helical" evidence="1">
    <location>
        <begin position="309"/>
        <end position="328"/>
    </location>
</feature>
<feature type="transmembrane region" description="Helical" evidence="1">
    <location>
        <begin position="226"/>
        <end position="250"/>
    </location>
</feature>
<keyword evidence="3" id="KW-1185">Reference proteome</keyword>
<name>A0A6M0H650_9CLOT</name>
<accession>A0A6M0H650</accession>
<feature type="transmembrane region" description="Helical" evidence="1">
    <location>
        <begin position="151"/>
        <end position="170"/>
    </location>
</feature>
<dbReference type="EMBL" id="JAAGPU010000036">
    <property type="protein sequence ID" value="NEU06200.1"/>
    <property type="molecule type" value="Genomic_DNA"/>
</dbReference>
<dbReference type="PANTHER" id="PTHR37814:SF1">
    <property type="entry name" value="MEMBRANE PROTEIN"/>
    <property type="match status" value="1"/>
</dbReference>
<feature type="transmembrane region" description="Helical" evidence="1">
    <location>
        <begin position="270"/>
        <end position="288"/>
    </location>
</feature>
<proteinExistence type="predicted"/>
<gene>
    <name evidence="2" type="ORF">G3M99_15340</name>
</gene>
<keyword evidence="1" id="KW-1133">Transmembrane helix</keyword>
<feature type="transmembrane region" description="Helical" evidence="1">
    <location>
        <begin position="48"/>
        <end position="73"/>
    </location>
</feature>
<feature type="transmembrane region" description="Helical" evidence="1">
    <location>
        <begin position="121"/>
        <end position="139"/>
    </location>
</feature>
<feature type="transmembrane region" description="Helical" evidence="1">
    <location>
        <begin position="190"/>
        <end position="214"/>
    </location>
</feature>
<evidence type="ECO:0000313" key="2">
    <source>
        <dbReference type="EMBL" id="NEU06200.1"/>
    </source>
</evidence>
<evidence type="ECO:0000256" key="1">
    <source>
        <dbReference type="SAM" id="Phobius"/>
    </source>
</evidence>